<proteinExistence type="inferred from homology"/>
<dbReference type="SUPFAM" id="SSF51569">
    <property type="entry name" value="Aldolase"/>
    <property type="match status" value="1"/>
</dbReference>
<evidence type="ECO:0000313" key="6">
    <source>
        <dbReference type="EMBL" id="PRC92558.1"/>
    </source>
</evidence>
<dbReference type="GO" id="GO:0016829">
    <property type="term" value="F:lyase activity"/>
    <property type="evidence" value="ECO:0007669"/>
    <property type="project" value="UniProtKB-KW"/>
</dbReference>
<keyword evidence="5" id="KW-0119">Carbohydrate metabolism</keyword>
<dbReference type="RefSeq" id="WP_105532377.1">
    <property type="nucleotide sequence ID" value="NZ_PUGF01000012.1"/>
</dbReference>
<dbReference type="CDD" id="cd00452">
    <property type="entry name" value="KDPG_aldolase"/>
    <property type="match status" value="1"/>
</dbReference>
<dbReference type="InterPro" id="IPR013785">
    <property type="entry name" value="Aldolase_TIM"/>
</dbReference>
<dbReference type="InterPro" id="IPR000887">
    <property type="entry name" value="Aldlse_KDPG_KHG"/>
</dbReference>
<name>A0A2S9GXX2_9BURK</name>
<comment type="pathway">
    <text evidence="1">Carbohydrate acid metabolism.</text>
</comment>
<keyword evidence="7" id="KW-1185">Reference proteome</keyword>
<sequence>MTNPTLISQHFLHYLTPIPLVAILRGIQTHECEAVIDVLYESGFRCIEIPLNSPNALQSIELLAKNLPNDCLLGAGTVLSVESVQHVADAGGHLIVMPHCDIELITESHRRKLLSVPGVATISEAFAALKHGASALKLFPSESVAPSVLKNWRTVLPKETICLPVGGISPDHMKAYFEAGASGFGLGAALYQAGMTVDQVRNNAKNFVAALK</sequence>
<dbReference type="Gene3D" id="3.20.20.70">
    <property type="entry name" value="Aldolase class I"/>
    <property type="match status" value="1"/>
</dbReference>
<evidence type="ECO:0000313" key="7">
    <source>
        <dbReference type="Proteomes" id="UP000237839"/>
    </source>
</evidence>
<dbReference type="PANTHER" id="PTHR30246:SF1">
    <property type="entry name" value="2-DEHYDRO-3-DEOXY-6-PHOSPHOGALACTONATE ALDOLASE-RELATED"/>
    <property type="match status" value="1"/>
</dbReference>
<evidence type="ECO:0000256" key="5">
    <source>
        <dbReference type="ARBA" id="ARBA00023277"/>
    </source>
</evidence>
<dbReference type="AlphaFoldDB" id="A0A2S9GXX2"/>
<dbReference type="Pfam" id="PF01081">
    <property type="entry name" value="Aldolase"/>
    <property type="match status" value="1"/>
</dbReference>
<comment type="similarity">
    <text evidence="2">Belongs to the KHG/KDPG aldolase family.</text>
</comment>
<protein>
    <submittedName>
        <fullName evidence="6">2-keto-3-deoxy-6-phosphogluconate aldolase</fullName>
    </submittedName>
</protein>
<dbReference type="EMBL" id="PUGF01000012">
    <property type="protein sequence ID" value="PRC92558.1"/>
    <property type="molecule type" value="Genomic_DNA"/>
</dbReference>
<organism evidence="6 7">
    <name type="scientific">Solimicrobium silvestre</name>
    <dbReference type="NCBI Taxonomy" id="2099400"/>
    <lineage>
        <taxon>Bacteria</taxon>
        <taxon>Pseudomonadati</taxon>
        <taxon>Pseudomonadota</taxon>
        <taxon>Betaproteobacteria</taxon>
        <taxon>Burkholderiales</taxon>
        <taxon>Oxalobacteraceae</taxon>
        <taxon>Solimicrobium</taxon>
    </lineage>
</organism>
<evidence type="ECO:0000256" key="2">
    <source>
        <dbReference type="ARBA" id="ARBA00006906"/>
    </source>
</evidence>
<dbReference type="PANTHER" id="PTHR30246">
    <property type="entry name" value="2-KETO-3-DEOXY-6-PHOSPHOGLUCONATE ALDOLASE"/>
    <property type="match status" value="1"/>
</dbReference>
<dbReference type="NCBIfam" id="NF006600">
    <property type="entry name" value="PRK09140.1"/>
    <property type="match status" value="1"/>
</dbReference>
<dbReference type="Proteomes" id="UP000237839">
    <property type="component" value="Unassembled WGS sequence"/>
</dbReference>
<gene>
    <name evidence="6" type="ORF">S2091_2613</name>
</gene>
<evidence type="ECO:0000256" key="3">
    <source>
        <dbReference type="ARBA" id="ARBA00011233"/>
    </source>
</evidence>
<accession>A0A2S9GXX2</accession>
<dbReference type="OrthoDB" id="8590323at2"/>
<reference evidence="6 7" key="1">
    <citation type="submission" date="2018-02" db="EMBL/GenBank/DDBJ databases">
        <title>Solimicrobium silvestre gen. nov., sp. nov., isolated from alpine forest soil.</title>
        <authorList>
            <person name="Margesin R."/>
            <person name="Albuquerque L."/>
            <person name="Zhang D.-C."/>
            <person name="Froufe H.J.C."/>
            <person name="Severino R."/>
            <person name="Roxo I."/>
            <person name="Egas C."/>
            <person name="Da Costa M.S."/>
        </authorList>
    </citation>
    <scope>NUCLEOTIDE SEQUENCE [LARGE SCALE GENOMIC DNA]</scope>
    <source>
        <strain evidence="6 7">S20-91</strain>
    </source>
</reference>
<evidence type="ECO:0000256" key="1">
    <source>
        <dbReference type="ARBA" id="ARBA00004761"/>
    </source>
</evidence>
<evidence type="ECO:0000256" key="4">
    <source>
        <dbReference type="ARBA" id="ARBA00023239"/>
    </source>
</evidence>
<comment type="subunit">
    <text evidence="3">Homotrimer.</text>
</comment>
<keyword evidence="4" id="KW-0456">Lyase</keyword>
<comment type="caution">
    <text evidence="6">The sequence shown here is derived from an EMBL/GenBank/DDBJ whole genome shotgun (WGS) entry which is preliminary data.</text>
</comment>